<evidence type="ECO:0000313" key="2">
    <source>
        <dbReference type="Proteomes" id="UP000018522"/>
    </source>
</evidence>
<dbReference type="SUPFAM" id="SSF52540">
    <property type="entry name" value="P-loop containing nucleoside triphosphate hydrolases"/>
    <property type="match status" value="1"/>
</dbReference>
<dbReference type="KEGG" id="ljn:T285_07240"/>
<gene>
    <name evidence="1" type="ORF">T285_07240</name>
</gene>
<name>A0A7D9N8N8_LACJH</name>
<organism evidence="1 2">
    <name type="scientific">Lactobacillus johnsonii N6.2</name>
    <dbReference type="NCBI Taxonomy" id="1408186"/>
    <lineage>
        <taxon>Bacteria</taxon>
        <taxon>Bacillati</taxon>
        <taxon>Bacillota</taxon>
        <taxon>Bacilli</taxon>
        <taxon>Lactobacillales</taxon>
        <taxon>Lactobacillaceae</taxon>
        <taxon>Lactobacillus</taxon>
    </lineage>
</organism>
<evidence type="ECO:0008006" key="3">
    <source>
        <dbReference type="Google" id="ProtNLM"/>
    </source>
</evidence>
<proteinExistence type="predicted"/>
<dbReference type="AlphaFoldDB" id="A0A7D9N8N8"/>
<dbReference type="InterPro" id="IPR027417">
    <property type="entry name" value="P-loop_NTPase"/>
</dbReference>
<accession>A0A7D9N8N8</accession>
<reference evidence="1 2" key="1">
    <citation type="journal article" date="2014" name="Genome Announc.">
        <title>Complete Genome Sequences of Lactobacillus johnsonii Strain N6.2 and Lactobacillus reuteri Strain TD1.</title>
        <authorList>
            <person name="Leonard M.T."/>
            <person name="Valladares R.B."/>
            <person name="Ardissone A."/>
            <person name="Gonzalez C.F."/>
            <person name="Lorca G.L."/>
            <person name="Triplett E.W."/>
        </authorList>
    </citation>
    <scope>NUCLEOTIDE SEQUENCE [LARGE SCALE GENOMIC DNA]</scope>
    <source>
        <strain evidence="1 2">N6.2</strain>
    </source>
</reference>
<evidence type="ECO:0000313" key="1">
    <source>
        <dbReference type="EMBL" id="AHA98180.1"/>
    </source>
</evidence>
<dbReference type="EMBL" id="CP006811">
    <property type="protein sequence ID" value="AHA98180.1"/>
    <property type="molecule type" value="Genomic_DNA"/>
</dbReference>
<dbReference type="Gene3D" id="3.40.50.300">
    <property type="entry name" value="P-loop containing nucleotide triphosphate hydrolases"/>
    <property type="match status" value="1"/>
</dbReference>
<sequence>MNFLKHLNTIGKTIIIITHDMHLMLEYTNRSLAFAKGKLIAGTTPIELLTNPDLIKEDSLKTN</sequence>
<dbReference type="Proteomes" id="UP000018522">
    <property type="component" value="Chromosome"/>
</dbReference>
<protein>
    <recommendedName>
        <fullName evidence="3">ABC transporter ATP-binding protein</fullName>
    </recommendedName>
</protein>